<gene>
    <name evidence="11" type="ORF">URODEC1_LOCUS16818</name>
    <name evidence="12" type="ORF">URODEC1_LOCUS21779</name>
</gene>
<keyword evidence="4 7" id="KW-0863">Zinc-finger</keyword>
<dbReference type="AlphaFoldDB" id="A0ABC8XAU5"/>
<feature type="region of interest" description="Disordered" evidence="8">
    <location>
        <begin position="1"/>
        <end position="21"/>
    </location>
</feature>
<dbReference type="Proteomes" id="UP001497457">
    <property type="component" value="Chromosome 13rd"/>
</dbReference>
<dbReference type="GO" id="GO:0008270">
    <property type="term" value="F:zinc ion binding"/>
    <property type="evidence" value="ECO:0007669"/>
    <property type="project" value="UniProtKB-KW"/>
</dbReference>
<reference evidence="12 13" key="1">
    <citation type="submission" date="2024-10" db="EMBL/GenBank/DDBJ databases">
        <authorList>
            <person name="Ryan C."/>
        </authorList>
    </citation>
    <scope>NUCLEOTIDE SEQUENCE [LARGE SCALE GENOMIC DNA]</scope>
</reference>
<dbReference type="Pfam" id="PF13639">
    <property type="entry name" value="zf-RING_2"/>
    <property type="match status" value="1"/>
</dbReference>
<keyword evidence="3" id="KW-0479">Metal-binding</keyword>
<evidence type="ECO:0000256" key="8">
    <source>
        <dbReference type="SAM" id="MobiDB-lite"/>
    </source>
</evidence>
<dbReference type="EMBL" id="OZ075124">
    <property type="protein sequence ID" value="CAL4922555.1"/>
    <property type="molecule type" value="Genomic_DNA"/>
</dbReference>
<sequence>MDADGGGAAPAPAASHGPGVSHRASSALAGVSVFLILLCLFCRFIWQCLKHEGRSAPTGAGTATVSSSSSPPPPSCPSQDGTAANGAAGEAAARRATTSRLPPVFVRVAAAAGSSGAEKVDCAVCLAEIGDSEAATRLVPGCGHGFHAECIEAWFRVNSTCPLCRAAVDAPAAAGQGAREAPQYCSSV</sequence>
<feature type="region of interest" description="Disordered" evidence="8">
    <location>
        <begin position="57"/>
        <end position="95"/>
    </location>
</feature>
<comment type="similarity">
    <text evidence="6">Belongs to the RING-type zinc finger family. ATL subfamily.</text>
</comment>
<evidence type="ECO:0000313" key="11">
    <source>
        <dbReference type="EMBL" id="CAL4914304.1"/>
    </source>
</evidence>
<evidence type="ECO:0000256" key="5">
    <source>
        <dbReference type="ARBA" id="ARBA00022833"/>
    </source>
</evidence>
<evidence type="ECO:0000313" key="12">
    <source>
        <dbReference type="EMBL" id="CAL4922555.1"/>
    </source>
</evidence>
<dbReference type="Proteomes" id="UP001497457">
    <property type="component" value="Chromosome 14rd"/>
</dbReference>
<organism evidence="12 13">
    <name type="scientific">Urochloa decumbens</name>
    <dbReference type="NCBI Taxonomy" id="240449"/>
    <lineage>
        <taxon>Eukaryota</taxon>
        <taxon>Viridiplantae</taxon>
        <taxon>Streptophyta</taxon>
        <taxon>Embryophyta</taxon>
        <taxon>Tracheophyta</taxon>
        <taxon>Spermatophyta</taxon>
        <taxon>Magnoliopsida</taxon>
        <taxon>Liliopsida</taxon>
        <taxon>Poales</taxon>
        <taxon>Poaceae</taxon>
        <taxon>PACMAD clade</taxon>
        <taxon>Panicoideae</taxon>
        <taxon>Panicodae</taxon>
        <taxon>Paniceae</taxon>
        <taxon>Melinidinae</taxon>
        <taxon>Urochloa</taxon>
    </lineage>
</organism>
<evidence type="ECO:0000313" key="13">
    <source>
        <dbReference type="Proteomes" id="UP001497457"/>
    </source>
</evidence>
<evidence type="ECO:0000256" key="3">
    <source>
        <dbReference type="ARBA" id="ARBA00022723"/>
    </source>
</evidence>
<dbReference type="EC" id="2.3.2.27" evidence="2"/>
<name>A0ABC8XAU5_9POAL</name>
<dbReference type="PANTHER" id="PTHR14155">
    <property type="entry name" value="RING FINGER DOMAIN-CONTAINING"/>
    <property type="match status" value="1"/>
</dbReference>
<dbReference type="PANTHER" id="PTHR14155:SF594">
    <property type="entry name" value="RING-TYPE E3 UBIQUITIN TRANSFERASE"/>
    <property type="match status" value="1"/>
</dbReference>
<dbReference type="InterPro" id="IPR001841">
    <property type="entry name" value="Znf_RING"/>
</dbReference>
<dbReference type="InterPro" id="IPR053238">
    <property type="entry name" value="RING-H2_zinc_finger"/>
</dbReference>
<proteinExistence type="inferred from homology"/>
<feature type="domain" description="RING-type" evidence="10">
    <location>
        <begin position="122"/>
        <end position="165"/>
    </location>
</feature>
<evidence type="ECO:0000256" key="9">
    <source>
        <dbReference type="SAM" id="Phobius"/>
    </source>
</evidence>
<evidence type="ECO:0000256" key="1">
    <source>
        <dbReference type="ARBA" id="ARBA00000900"/>
    </source>
</evidence>
<keyword evidence="5" id="KW-0862">Zinc</keyword>
<evidence type="ECO:0000256" key="6">
    <source>
        <dbReference type="ARBA" id="ARBA00024209"/>
    </source>
</evidence>
<dbReference type="GO" id="GO:0061630">
    <property type="term" value="F:ubiquitin protein ligase activity"/>
    <property type="evidence" value="ECO:0007669"/>
    <property type="project" value="UniProtKB-EC"/>
</dbReference>
<evidence type="ECO:0000259" key="10">
    <source>
        <dbReference type="PROSITE" id="PS50089"/>
    </source>
</evidence>
<keyword evidence="9" id="KW-1133">Transmembrane helix</keyword>
<dbReference type="SUPFAM" id="SSF57850">
    <property type="entry name" value="RING/U-box"/>
    <property type="match status" value="1"/>
</dbReference>
<comment type="catalytic activity">
    <reaction evidence="1">
        <text>S-ubiquitinyl-[E2 ubiquitin-conjugating enzyme]-L-cysteine + [acceptor protein]-L-lysine = [E2 ubiquitin-conjugating enzyme]-L-cysteine + N(6)-ubiquitinyl-[acceptor protein]-L-lysine.</text>
        <dbReference type="EC" id="2.3.2.27"/>
    </reaction>
</comment>
<keyword evidence="9" id="KW-0472">Membrane</keyword>
<dbReference type="PROSITE" id="PS50089">
    <property type="entry name" value="ZF_RING_2"/>
    <property type="match status" value="1"/>
</dbReference>
<dbReference type="Gene3D" id="3.30.40.10">
    <property type="entry name" value="Zinc/RING finger domain, C3HC4 (zinc finger)"/>
    <property type="match status" value="1"/>
</dbReference>
<accession>A0ABC8XAU5</accession>
<evidence type="ECO:0000256" key="2">
    <source>
        <dbReference type="ARBA" id="ARBA00012483"/>
    </source>
</evidence>
<keyword evidence="13" id="KW-1185">Reference proteome</keyword>
<feature type="transmembrane region" description="Helical" evidence="9">
    <location>
        <begin position="27"/>
        <end position="46"/>
    </location>
</feature>
<evidence type="ECO:0000256" key="4">
    <source>
        <dbReference type="ARBA" id="ARBA00022771"/>
    </source>
</evidence>
<keyword evidence="9" id="KW-0812">Transmembrane</keyword>
<feature type="compositionally biased region" description="Low complexity" evidence="8">
    <location>
        <begin position="77"/>
        <end position="95"/>
    </location>
</feature>
<dbReference type="InterPro" id="IPR013083">
    <property type="entry name" value="Znf_RING/FYVE/PHD"/>
</dbReference>
<dbReference type="EMBL" id="OZ075123">
    <property type="protein sequence ID" value="CAL4914304.1"/>
    <property type="molecule type" value="Genomic_DNA"/>
</dbReference>
<evidence type="ECO:0000256" key="7">
    <source>
        <dbReference type="PROSITE-ProRule" id="PRU00175"/>
    </source>
</evidence>
<feature type="compositionally biased region" description="Low complexity" evidence="8">
    <location>
        <begin position="9"/>
        <end position="19"/>
    </location>
</feature>
<dbReference type="SMART" id="SM00184">
    <property type="entry name" value="RING"/>
    <property type="match status" value="1"/>
</dbReference>
<protein>
    <recommendedName>
        <fullName evidence="2">RING-type E3 ubiquitin transferase</fullName>
        <ecNumber evidence="2">2.3.2.27</ecNumber>
    </recommendedName>
</protein>